<sequence length="236" mass="25888">MTICAAAIRLTVGHRPLEGRVHGRAVAPSLGWQPSRSEAIVVAAARKPIEGVGEELNAAAAQNMDFAPARRRVRDAFADVQGRLDHFLFKRYDINSKGVEIFCKSWLPKPGSACKAALFFCHGYGDTCTFFFEGIAKRIADAGYAVFAMDYPGFGLSQGLHGYIPSFDGLVDQVIEQYAIIRAMNRVKELNHFLLGQSMGGAVALKVHLKQPDAWDGVLLVAPMCKVRSFVHQNNH</sequence>
<dbReference type="EMBL" id="JACMSC010000007">
    <property type="protein sequence ID" value="KAG6514696.1"/>
    <property type="molecule type" value="Genomic_DNA"/>
</dbReference>
<gene>
    <name evidence="2" type="ORF">ZIOFF_025066</name>
</gene>
<keyword evidence="3" id="KW-1185">Reference proteome</keyword>
<evidence type="ECO:0000313" key="3">
    <source>
        <dbReference type="Proteomes" id="UP000734854"/>
    </source>
</evidence>
<dbReference type="PANTHER" id="PTHR11614">
    <property type="entry name" value="PHOSPHOLIPASE-RELATED"/>
    <property type="match status" value="1"/>
</dbReference>
<dbReference type="AlphaFoldDB" id="A0A8J5LDZ4"/>
<comment type="caution">
    <text evidence="2">The sequence shown here is derived from an EMBL/GenBank/DDBJ whole genome shotgun (WGS) entry which is preliminary data.</text>
</comment>
<proteinExistence type="predicted"/>
<reference evidence="2 3" key="1">
    <citation type="submission" date="2020-08" db="EMBL/GenBank/DDBJ databases">
        <title>Plant Genome Project.</title>
        <authorList>
            <person name="Zhang R.-G."/>
        </authorList>
    </citation>
    <scope>NUCLEOTIDE SEQUENCE [LARGE SCALE GENOMIC DNA]</scope>
    <source>
        <tissue evidence="2">Rhizome</tissue>
    </source>
</reference>
<dbReference type="SUPFAM" id="SSF53474">
    <property type="entry name" value="alpha/beta-Hydrolases"/>
    <property type="match status" value="1"/>
</dbReference>
<dbReference type="InterPro" id="IPR029058">
    <property type="entry name" value="AB_hydrolase_fold"/>
</dbReference>
<dbReference type="Proteomes" id="UP000734854">
    <property type="component" value="Unassembled WGS sequence"/>
</dbReference>
<evidence type="ECO:0000259" key="1">
    <source>
        <dbReference type="Pfam" id="PF12146"/>
    </source>
</evidence>
<protein>
    <recommendedName>
        <fullName evidence="1">Serine aminopeptidase S33 domain-containing protein</fullName>
    </recommendedName>
</protein>
<dbReference type="Gene3D" id="3.40.50.1820">
    <property type="entry name" value="alpha/beta hydrolase"/>
    <property type="match status" value="1"/>
</dbReference>
<dbReference type="Pfam" id="PF12146">
    <property type="entry name" value="Hydrolase_4"/>
    <property type="match status" value="1"/>
</dbReference>
<name>A0A8J5LDZ4_ZINOF</name>
<feature type="domain" description="Serine aminopeptidase S33" evidence="1">
    <location>
        <begin position="115"/>
        <end position="228"/>
    </location>
</feature>
<organism evidence="2 3">
    <name type="scientific">Zingiber officinale</name>
    <name type="common">Ginger</name>
    <name type="synonym">Amomum zingiber</name>
    <dbReference type="NCBI Taxonomy" id="94328"/>
    <lineage>
        <taxon>Eukaryota</taxon>
        <taxon>Viridiplantae</taxon>
        <taxon>Streptophyta</taxon>
        <taxon>Embryophyta</taxon>
        <taxon>Tracheophyta</taxon>
        <taxon>Spermatophyta</taxon>
        <taxon>Magnoliopsida</taxon>
        <taxon>Liliopsida</taxon>
        <taxon>Zingiberales</taxon>
        <taxon>Zingiberaceae</taxon>
        <taxon>Zingiber</taxon>
    </lineage>
</organism>
<accession>A0A8J5LDZ4</accession>
<dbReference type="InterPro" id="IPR051044">
    <property type="entry name" value="MAG_DAG_Lipase"/>
</dbReference>
<evidence type="ECO:0000313" key="2">
    <source>
        <dbReference type="EMBL" id="KAG6514696.1"/>
    </source>
</evidence>
<dbReference type="InterPro" id="IPR000073">
    <property type="entry name" value="AB_hydrolase_1"/>
</dbReference>
<dbReference type="InterPro" id="IPR022742">
    <property type="entry name" value="Hydrolase_4"/>
</dbReference>
<dbReference type="PRINTS" id="PR00111">
    <property type="entry name" value="ABHYDROLASE"/>
</dbReference>